<reference evidence="3" key="1">
    <citation type="submission" date="2017-02" db="EMBL/GenBank/DDBJ databases">
        <authorList>
            <person name="Varghese N."/>
            <person name="Submissions S."/>
        </authorList>
    </citation>
    <scope>NUCLEOTIDE SEQUENCE [LARGE SCALE GENOMIC DNA]</scope>
    <source>
        <strain evidence="3">UM2</strain>
    </source>
</reference>
<dbReference type="Proteomes" id="UP000189818">
    <property type="component" value="Unassembled WGS sequence"/>
</dbReference>
<name>A0A1T5CH42_9SPHN</name>
<organism evidence="2 3">
    <name type="scientific">Rhizorhabdus histidinilytica</name>
    <dbReference type="NCBI Taxonomy" id="439228"/>
    <lineage>
        <taxon>Bacteria</taxon>
        <taxon>Pseudomonadati</taxon>
        <taxon>Pseudomonadota</taxon>
        <taxon>Alphaproteobacteria</taxon>
        <taxon>Sphingomonadales</taxon>
        <taxon>Sphingomonadaceae</taxon>
        <taxon>Rhizorhabdus</taxon>
    </lineage>
</organism>
<dbReference type="EMBL" id="FUYM01000004">
    <property type="protein sequence ID" value="SKB58769.1"/>
    <property type="molecule type" value="Genomic_DNA"/>
</dbReference>
<gene>
    <name evidence="2" type="ORF">SAMN06295920_10460</name>
</gene>
<proteinExistence type="predicted"/>
<evidence type="ECO:0000313" key="3">
    <source>
        <dbReference type="Proteomes" id="UP000189818"/>
    </source>
</evidence>
<accession>A0A1T5CH42</accession>
<keyword evidence="1" id="KW-0472">Membrane</keyword>
<keyword evidence="1" id="KW-0812">Transmembrane</keyword>
<evidence type="ECO:0000313" key="2">
    <source>
        <dbReference type="EMBL" id="SKB58769.1"/>
    </source>
</evidence>
<keyword evidence="3" id="KW-1185">Reference proteome</keyword>
<evidence type="ECO:0000256" key="1">
    <source>
        <dbReference type="SAM" id="Phobius"/>
    </source>
</evidence>
<feature type="transmembrane region" description="Helical" evidence="1">
    <location>
        <begin position="6"/>
        <end position="25"/>
    </location>
</feature>
<dbReference type="RefSeq" id="WP_176152518.1">
    <property type="nucleotide sequence ID" value="NZ_FUYM01000004.1"/>
</dbReference>
<keyword evidence="1" id="KW-1133">Transmembrane helix</keyword>
<dbReference type="AlphaFoldDB" id="A0A1T5CH42"/>
<sequence length="55" mass="6168">MNGDDITSTVFATVAICSWLTVRSLKRKIDEQAAMLAKLSNEILDEMKRNAPRKS</sequence>
<protein>
    <submittedName>
        <fullName evidence="2">Uncharacterized protein</fullName>
    </submittedName>
</protein>